<feature type="compositionally biased region" description="Basic and acidic residues" evidence="2">
    <location>
        <begin position="29"/>
        <end position="65"/>
    </location>
</feature>
<dbReference type="GeneID" id="14539555"/>
<dbReference type="Pfam" id="PF03914">
    <property type="entry name" value="CBF"/>
    <property type="match status" value="1"/>
</dbReference>
<dbReference type="Proteomes" id="UP000005018">
    <property type="component" value="Chromosome 3"/>
</dbReference>
<feature type="region of interest" description="Disordered" evidence="2">
    <location>
        <begin position="1073"/>
        <end position="1135"/>
    </location>
</feature>
<feature type="region of interest" description="Disordered" evidence="2">
    <location>
        <begin position="558"/>
        <end position="588"/>
    </location>
</feature>
<dbReference type="OrthoDB" id="28947at2759"/>
<accession>H8X3Q4</accession>
<proteinExistence type="inferred from homology"/>
<evidence type="ECO:0000256" key="1">
    <source>
        <dbReference type="ARBA" id="ARBA00007797"/>
    </source>
</evidence>
<feature type="region of interest" description="Disordered" evidence="2">
    <location>
        <begin position="104"/>
        <end position="126"/>
    </location>
</feature>
<feature type="region of interest" description="Disordered" evidence="2">
    <location>
        <begin position="1"/>
        <end position="82"/>
    </location>
</feature>
<dbReference type="InterPro" id="IPR005612">
    <property type="entry name" value="CCAAT-binding_factor"/>
</dbReference>
<evidence type="ECO:0000256" key="2">
    <source>
        <dbReference type="SAM" id="MobiDB-lite"/>
    </source>
</evidence>
<sequence>MSSILNLSNLKDKISSKLSSQGSSRNQKPGKDSKKKDSQKPKEYKQEEVKSKETKKKDNEGENSKKSKQSSVVSDGKNLNNTNEILRQEALALGATEEDLKLLQGIESDDEKSEIEFDDDSKLDKEFGNDLSKFIKDIGLGNGEAVVIDDESIEEVDGSDSIEEEEEEGEDVSLEDGISSSESSSDEEEEEKEEEEEVPELVQDTTTNSTTNGEDGVVVKEADLKKSKIKKVEKEENADEITDFSMVSSGKLAVPNRLDWYNIYPLTNTDALPKLDRFARERLLERGQKTLDKDNKVYLEEFASNSSQKKFLSQILSDGTLNDKISALTLLVQEAPLHNLKALDTLLLYCDKKSRTAALQSIAALKDLLLNGLLPDRKLFAFDKQPLSKDESSMTDAQLAVFCFEDHLKKTYFKLLQILERLLQDPIVHVRMNALNHVFDLLKSKPEQEVNLLKLGVNKLGDTDNKVAAKASYLILQLEQTHPAMKKIVTDAVIDVIFQSTTDDHSKYYGVTTLNQTIITRREDELANSLVKTYFALFEKVLIESSFFAKSTGDSEKDKLIGESQKGRKNNRKNFKKGKKGGKSVKQEEKSQQEIIEEKNSKMFSALLTGLNRAFPFCNLPNEIFQSHLDTLFKITHSSNFNTAIQALVLINHIITKQELNSDRYYRTLYESLLDSRLVNTSKQGIYLNLLYKSLKNDSSNIPRVLAFVKRIIQVIAHWLNVGAIAGMLYLLMELSKSMPEIGDLLIDVNSRPDEEKGDDANKEPSAEIEGSDKTDSISIQQVNVYDPKKRDPNYANADKSSLWEIDLFVNHFHPTVSLYASSFIDGTPQTKPDLGLYTLAHFLDRFVYKNAKQKPQTKGSSIMQPLGGAHTGELLVRSTNVLDHSIPANTENWLNKKVNDIRADERFFHQYFTTKVNKLKKKTKEEDEEKEGEEGEDIDGEDRDENGMDDDEVWKALVNSRPDVEASSGDEMSDLDPEDFSDLDDDEEVELSGEDEDGGDFDDGEINEFDRPLSVGNDIDDNDNSDAEFNKFIDDEAEEDFDDEFDEDEAKMFNINDDDELSDSEVDIKMLEDMDVSGGDGSEEEEEQKPVKQNKKRKSDKEEDNSSMSKKKSKRPRIKDLPLFASAEDYADKL</sequence>
<feature type="compositionally biased region" description="Acidic residues" evidence="2">
    <location>
        <begin position="107"/>
        <end position="119"/>
    </location>
</feature>
<gene>
    <name evidence="4" type="ORF">CORT_0C03170</name>
</gene>
<dbReference type="PANTHER" id="PTHR12048">
    <property type="entry name" value="CCAAT-BINDING FACTOR-RELATED"/>
    <property type="match status" value="1"/>
</dbReference>
<dbReference type="SUPFAM" id="SSF48371">
    <property type="entry name" value="ARM repeat"/>
    <property type="match status" value="1"/>
</dbReference>
<feature type="compositionally biased region" description="Acidic residues" evidence="2">
    <location>
        <begin position="927"/>
        <end position="949"/>
    </location>
</feature>
<dbReference type="HOGENOM" id="CLU_003417_0_0_1"/>
<evidence type="ECO:0000259" key="3">
    <source>
        <dbReference type="Pfam" id="PF03914"/>
    </source>
</evidence>
<dbReference type="PANTHER" id="PTHR12048:SF0">
    <property type="entry name" value="CCAAT_ENHANCER-BINDING PROTEIN ZETA"/>
    <property type="match status" value="1"/>
</dbReference>
<reference evidence="4 5" key="1">
    <citation type="journal article" date="2012" name="PLoS ONE">
        <title>Sequence and analysis of the genome of the pathogenic yeast Candida orthopsilosis.</title>
        <authorList>
            <person name="Riccombeni A."/>
            <person name="Vidanes G."/>
            <person name="Proux-Wera E."/>
            <person name="Wolfe K.H."/>
            <person name="Butler G."/>
        </authorList>
    </citation>
    <scope>NUCLEOTIDE SEQUENCE [LARGE SCALE GENOMIC DNA]</scope>
    <source>
        <strain evidence="4 5">Co 90-125</strain>
    </source>
</reference>
<feature type="compositionally biased region" description="Acidic residues" evidence="2">
    <location>
        <begin position="972"/>
        <end position="1008"/>
    </location>
</feature>
<comment type="similarity">
    <text evidence="1">Belongs to the CBF/MAK21 family.</text>
</comment>
<dbReference type="RefSeq" id="XP_003868596.1">
    <property type="nucleotide sequence ID" value="XM_003868548.1"/>
</dbReference>
<evidence type="ECO:0000313" key="5">
    <source>
        <dbReference type="Proteomes" id="UP000005018"/>
    </source>
</evidence>
<dbReference type="InterPro" id="IPR040155">
    <property type="entry name" value="CEBPZ/Mak21-like"/>
</dbReference>
<dbReference type="eggNOG" id="KOG2038">
    <property type="taxonomic scope" value="Eukaryota"/>
</dbReference>
<feature type="compositionally biased region" description="Acidic residues" evidence="2">
    <location>
        <begin position="147"/>
        <end position="174"/>
    </location>
</feature>
<dbReference type="AlphaFoldDB" id="H8X3Q4"/>
<feature type="compositionally biased region" description="Acidic residues" evidence="2">
    <location>
        <begin position="184"/>
        <end position="199"/>
    </location>
</feature>
<feature type="domain" description="CCAAT-binding factor" evidence="3">
    <location>
        <begin position="644"/>
        <end position="821"/>
    </location>
</feature>
<feature type="compositionally biased region" description="Basic residues" evidence="2">
    <location>
        <begin position="567"/>
        <end position="583"/>
    </location>
</feature>
<feature type="region of interest" description="Disordered" evidence="2">
    <location>
        <begin position="920"/>
        <end position="949"/>
    </location>
</feature>
<feature type="region of interest" description="Disordered" evidence="2">
    <location>
        <begin position="144"/>
        <end position="218"/>
    </location>
</feature>
<feature type="region of interest" description="Disordered" evidence="2">
    <location>
        <begin position="753"/>
        <end position="775"/>
    </location>
</feature>
<name>H8X3Q4_CANO9</name>
<dbReference type="EMBL" id="HE681721">
    <property type="protein sequence ID" value="CCG25692.1"/>
    <property type="molecule type" value="Genomic_DNA"/>
</dbReference>
<feature type="compositionally biased region" description="Polar residues" evidence="2">
    <location>
        <begin position="203"/>
        <end position="213"/>
    </location>
</feature>
<dbReference type="GO" id="GO:0005634">
    <property type="term" value="C:nucleus"/>
    <property type="evidence" value="ECO:0007669"/>
    <property type="project" value="TreeGrafter"/>
</dbReference>
<dbReference type="InterPro" id="IPR016024">
    <property type="entry name" value="ARM-type_fold"/>
</dbReference>
<dbReference type="KEGG" id="cot:CORT_0C03170"/>
<keyword evidence="5" id="KW-1185">Reference proteome</keyword>
<evidence type="ECO:0000313" key="4">
    <source>
        <dbReference type="EMBL" id="CCG25692.1"/>
    </source>
</evidence>
<feature type="region of interest" description="Disordered" evidence="2">
    <location>
        <begin position="961"/>
        <end position="1043"/>
    </location>
</feature>
<protein>
    <submittedName>
        <fullName evidence="4">Mak21 66S pre-ribosomal particle component</fullName>
    </submittedName>
</protein>
<organism evidence="4 5">
    <name type="scientific">Candida orthopsilosis (strain 90-125)</name>
    <name type="common">Yeast</name>
    <dbReference type="NCBI Taxonomy" id="1136231"/>
    <lineage>
        <taxon>Eukaryota</taxon>
        <taxon>Fungi</taxon>
        <taxon>Dikarya</taxon>
        <taxon>Ascomycota</taxon>
        <taxon>Saccharomycotina</taxon>
        <taxon>Pichiomycetes</taxon>
        <taxon>Debaryomycetaceae</taxon>
        <taxon>Candida/Lodderomyces clade</taxon>
        <taxon>Candida</taxon>
    </lineage>
</organism>